<keyword evidence="4" id="KW-1185">Reference proteome</keyword>
<keyword evidence="1" id="KW-0863">Zinc-finger</keyword>
<dbReference type="InterPro" id="IPR001878">
    <property type="entry name" value="Znf_CCHC"/>
</dbReference>
<evidence type="ECO:0000259" key="2">
    <source>
        <dbReference type="PROSITE" id="PS50158"/>
    </source>
</evidence>
<evidence type="ECO:0000256" key="1">
    <source>
        <dbReference type="PROSITE-ProRule" id="PRU00047"/>
    </source>
</evidence>
<name>H3A265_LATCH</name>
<feature type="domain" description="CCHC-type" evidence="2">
    <location>
        <begin position="220"/>
        <end position="235"/>
    </location>
</feature>
<dbReference type="GeneTree" id="ENSGT00530000063983"/>
<dbReference type="Bgee" id="ENSLACG00000003328">
    <property type="expression patterns" value="Expressed in muscle tissue and 5 other cell types or tissues"/>
</dbReference>
<keyword evidence="1" id="KW-0479">Metal-binding</keyword>
<dbReference type="InterPro" id="IPR057811">
    <property type="entry name" value="RBD_ZCCHC3_2nd"/>
</dbReference>
<dbReference type="InterPro" id="IPR036875">
    <property type="entry name" value="Znf_CCHC_sf"/>
</dbReference>
<reference evidence="4" key="1">
    <citation type="submission" date="2011-08" db="EMBL/GenBank/DDBJ databases">
        <title>The draft genome of Latimeria chalumnae.</title>
        <authorList>
            <person name="Di Palma F."/>
            <person name="Alfoldi J."/>
            <person name="Johnson J."/>
            <person name="Berlin A."/>
            <person name="Gnerre S."/>
            <person name="Jaffe D."/>
            <person name="MacCallum I."/>
            <person name="Young S."/>
            <person name="Walker B.J."/>
            <person name="Lander E."/>
            <person name="Lindblad-Toh K."/>
        </authorList>
    </citation>
    <scope>NUCLEOTIDE SEQUENCE [LARGE SCALE GENOMIC DNA]</scope>
    <source>
        <strain evidence="4">Wild caught</strain>
    </source>
</reference>
<evidence type="ECO:0000313" key="3">
    <source>
        <dbReference type="Ensembl" id="ENSLACP00000003736.1"/>
    </source>
</evidence>
<dbReference type="GO" id="GO:0002218">
    <property type="term" value="P:activation of innate immune response"/>
    <property type="evidence" value="ECO:0007669"/>
    <property type="project" value="InterPro"/>
</dbReference>
<dbReference type="SUPFAM" id="SSF57756">
    <property type="entry name" value="Retrovirus zinc finger-like domains"/>
    <property type="match status" value="1"/>
</dbReference>
<dbReference type="Gene3D" id="4.10.60.10">
    <property type="entry name" value="Zinc finger, CCHC-type"/>
    <property type="match status" value="1"/>
</dbReference>
<dbReference type="InParanoid" id="H3A265"/>
<proteinExistence type="predicted"/>
<sequence length="280" mass="32315">MPGQPIENADKMDTTLLTGKKQMPQTTFQTGRSLYSNVLRSNSSQDSTSKRKNVVRLRYLKENPPDRDYVGKKLLIESMNITALQVYALIHIHSNDSYDISFRTSLYLEKFWQKYQTLKDTKLWENFIAIKISQPNVRWATILFKNEMVPSTDVTFWLKRHCTPLTELQPLYDRNGFWTGGYRVQIQLQETPTGFKHLPCQLTIGQDRGYIFYLGQEWTCFKCGSVRHLSSDCAELVCSKCSGKGHLAHDCKAYVVCNLCNTPGHSYHNCPNSILHKDTR</sequence>
<dbReference type="PANTHER" id="PTHR22639">
    <property type="entry name" value="GAG-RELATED PROTEIN"/>
    <property type="match status" value="1"/>
</dbReference>
<reference evidence="3" key="2">
    <citation type="submission" date="2025-08" db="UniProtKB">
        <authorList>
            <consortium name="Ensembl"/>
        </authorList>
    </citation>
    <scope>IDENTIFICATION</scope>
</reference>
<dbReference type="Pfam" id="PF23058">
    <property type="entry name" value="RBD_ZCCHC3_2nd"/>
    <property type="match status" value="1"/>
</dbReference>
<dbReference type="GO" id="GO:0003723">
    <property type="term" value="F:RNA binding"/>
    <property type="evidence" value="ECO:0007669"/>
    <property type="project" value="InterPro"/>
</dbReference>
<dbReference type="GO" id="GO:0008270">
    <property type="term" value="F:zinc ion binding"/>
    <property type="evidence" value="ECO:0007669"/>
    <property type="project" value="UniProtKB-KW"/>
</dbReference>
<organism evidence="3 4">
    <name type="scientific">Latimeria chalumnae</name>
    <name type="common">Coelacanth</name>
    <dbReference type="NCBI Taxonomy" id="7897"/>
    <lineage>
        <taxon>Eukaryota</taxon>
        <taxon>Metazoa</taxon>
        <taxon>Chordata</taxon>
        <taxon>Craniata</taxon>
        <taxon>Vertebrata</taxon>
        <taxon>Euteleostomi</taxon>
        <taxon>Coelacanthiformes</taxon>
        <taxon>Coelacanthidae</taxon>
        <taxon>Latimeria</taxon>
    </lineage>
</organism>
<dbReference type="Ensembl" id="ENSLACT00000003770.1">
    <property type="protein sequence ID" value="ENSLACP00000003736.1"/>
    <property type="gene ID" value="ENSLACG00000003328.1"/>
</dbReference>
<dbReference type="GO" id="GO:0003690">
    <property type="term" value="F:double-stranded DNA binding"/>
    <property type="evidence" value="ECO:0007669"/>
    <property type="project" value="InterPro"/>
</dbReference>
<keyword evidence="1" id="KW-0862">Zinc</keyword>
<accession>H3A265</accession>
<dbReference type="AlphaFoldDB" id="H3A265"/>
<dbReference type="SMART" id="SM00343">
    <property type="entry name" value="ZnF_C2HC"/>
    <property type="match status" value="3"/>
</dbReference>
<dbReference type="PANTHER" id="PTHR22639:SF4">
    <property type="entry name" value="ZINC FINGER CCHC DOMAIN-CONTAINING PROTEIN 3"/>
    <property type="match status" value="1"/>
</dbReference>
<dbReference type="Proteomes" id="UP000008672">
    <property type="component" value="Unassembled WGS sequence"/>
</dbReference>
<dbReference type="Pfam" id="PF00098">
    <property type="entry name" value="zf-CCHC"/>
    <property type="match status" value="2"/>
</dbReference>
<reference evidence="3" key="3">
    <citation type="submission" date="2025-09" db="UniProtKB">
        <authorList>
            <consortium name="Ensembl"/>
        </authorList>
    </citation>
    <scope>IDENTIFICATION</scope>
</reference>
<dbReference type="OMA" id="EHTEINI"/>
<dbReference type="STRING" id="7897.ENSLACP00000003736"/>
<dbReference type="EMBL" id="AFYH01153318">
    <property type="status" value="NOT_ANNOTATED_CDS"/>
    <property type="molecule type" value="Genomic_DNA"/>
</dbReference>
<dbReference type="eggNOG" id="KOG4400">
    <property type="taxonomic scope" value="Eukaryota"/>
</dbReference>
<dbReference type="HOGENOM" id="CLU_045922_0_0_1"/>
<dbReference type="FunCoup" id="H3A265">
    <property type="interactions" value="577"/>
</dbReference>
<dbReference type="PROSITE" id="PS50158">
    <property type="entry name" value="ZF_CCHC"/>
    <property type="match status" value="2"/>
</dbReference>
<dbReference type="InterPro" id="IPR057810">
    <property type="entry name" value="RBD_ZCCHC3_1st"/>
</dbReference>
<protein>
    <recommendedName>
        <fullName evidence="2">CCHC-type domain-containing protein</fullName>
    </recommendedName>
</protein>
<dbReference type="InterPro" id="IPR042509">
    <property type="entry name" value="ZCCHC3"/>
</dbReference>
<dbReference type="Pfam" id="PF23057">
    <property type="entry name" value="RBD_ZCCHC3_1st"/>
    <property type="match status" value="1"/>
</dbReference>
<evidence type="ECO:0000313" key="4">
    <source>
        <dbReference type="Proteomes" id="UP000008672"/>
    </source>
</evidence>
<feature type="domain" description="CCHC-type" evidence="2">
    <location>
        <begin position="238"/>
        <end position="252"/>
    </location>
</feature>